<reference evidence="7" key="1">
    <citation type="journal article" date="2024" name="Syst. Appl. Microbiol.">
        <title>First single-strain enrichments of Electrothrix cable bacteria, description of E. aestuarii sp. nov. and E. rattekaaiensis sp. nov., and proposal of a cable bacteria taxonomy following the rules of the SeqCode.</title>
        <authorList>
            <person name="Plum-Jensen L.E."/>
            <person name="Schramm A."/>
            <person name="Marshall I.P.G."/>
        </authorList>
    </citation>
    <scope>NUCLEOTIDE SEQUENCE</scope>
    <source>
        <strain evidence="7">Rat1</strain>
    </source>
</reference>
<dbReference type="InterPro" id="IPR005116">
    <property type="entry name" value="Transp-assoc_OB_typ1"/>
</dbReference>
<dbReference type="PANTHER" id="PTHR30432">
    <property type="entry name" value="TRANSCRIPTIONAL REGULATOR MODE"/>
    <property type="match status" value="1"/>
</dbReference>
<dbReference type="InterPro" id="IPR008995">
    <property type="entry name" value="Mo/tungstate-bd_C_term_dom"/>
</dbReference>
<dbReference type="PROSITE" id="PS51866">
    <property type="entry name" value="MOP"/>
    <property type="match status" value="2"/>
</dbReference>
<keyword evidence="2 5" id="KW-0813">Transport</keyword>
<evidence type="ECO:0000256" key="1">
    <source>
        <dbReference type="ARBA" id="ARBA00008110"/>
    </source>
</evidence>
<dbReference type="KEGG" id="eaj:Q3M24_15505"/>
<dbReference type="Pfam" id="PF03459">
    <property type="entry name" value="TOBE"/>
    <property type="match status" value="2"/>
</dbReference>
<dbReference type="SUPFAM" id="SSF50331">
    <property type="entry name" value="MOP-like"/>
    <property type="match status" value="2"/>
</dbReference>
<evidence type="ECO:0000259" key="6">
    <source>
        <dbReference type="PROSITE" id="PS51866"/>
    </source>
</evidence>
<evidence type="ECO:0000256" key="2">
    <source>
        <dbReference type="ARBA" id="ARBA00022448"/>
    </source>
</evidence>
<dbReference type="GO" id="GO:0030151">
    <property type="term" value="F:molybdenum ion binding"/>
    <property type="evidence" value="ECO:0007669"/>
    <property type="project" value="UniProtKB-UniRule"/>
</dbReference>
<name>A0AAU8LRP7_9BACT</name>
<dbReference type="GO" id="GO:0003700">
    <property type="term" value="F:DNA-binding transcription factor activity"/>
    <property type="evidence" value="ECO:0007669"/>
    <property type="project" value="InterPro"/>
</dbReference>
<dbReference type="NCBIfam" id="TIGR00638">
    <property type="entry name" value="Mop"/>
    <property type="match status" value="2"/>
</dbReference>
<dbReference type="Gene3D" id="1.10.10.10">
    <property type="entry name" value="Winged helix-like DNA-binding domain superfamily/Winged helix DNA-binding domain"/>
    <property type="match status" value="1"/>
</dbReference>
<dbReference type="InterPro" id="IPR051815">
    <property type="entry name" value="Molybdate_resp_trans_reg"/>
</dbReference>
<dbReference type="SUPFAM" id="SSF46785">
    <property type="entry name" value="Winged helix' DNA-binding domain"/>
    <property type="match status" value="1"/>
</dbReference>
<dbReference type="EMBL" id="CP159373">
    <property type="protein sequence ID" value="XCN71707.1"/>
    <property type="molecule type" value="Genomic_DNA"/>
</dbReference>
<evidence type="ECO:0000256" key="3">
    <source>
        <dbReference type="ARBA" id="ARBA00022505"/>
    </source>
</evidence>
<protein>
    <submittedName>
        <fullName evidence="7">TOBE domain-containing protein</fullName>
    </submittedName>
</protein>
<keyword evidence="3 5" id="KW-0500">Molybdenum</keyword>
<feature type="domain" description="Mop" evidence="6">
    <location>
        <begin position="201"/>
        <end position="267"/>
    </location>
</feature>
<dbReference type="InterPro" id="IPR036388">
    <property type="entry name" value="WH-like_DNA-bd_sf"/>
</dbReference>
<accession>A0AAU8LRP7</accession>
<dbReference type="Gene3D" id="2.40.50.100">
    <property type="match status" value="2"/>
</dbReference>
<reference evidence="7" key="2">
    <citation type="submission" date="2024-06" db="EMBL/GenBank/DDBJ databases">
        <authorList>
            <person name="Plum-Jensen L.E."/>
            <person name="Schramm A."/>
            <person name="Marshall I.P.G."/>
        </authorList>
    </citation>
    <scope>NUCLEOTIDE SEQUENCE</scope>
    <source>
        <strain evidence="7">Rat1</strain>
    </source>
</reference>
<evidence type="ECO:0000256" key="4">
    <source>
        <dbReference type="ARBA" id="ARBA00022737"/>
    </source>
</evidence>
<dbReference type="InterPro" id="IPR004606">
    <property type="entry name" value="Mop_domain"/>
</dbReference>
<dbReference type="Pfam" id="PF00126">
    <property type="entry name" value="HTH_1"/>
    <property type="match status" value="1"/>
</dbReference>
<dbReference type="PANTHER" id="PTHR30432:SF1">
    <property type="entry name" value="DNA-BINDING TRANSCRIPTIONAL DUAL REGULATOR MODE"/>
    <property type="match status" value="1"/>
</dbReference>
<evidence type="ECO:0000313" key="7">
    <source>
        <dbReference type="EMBL" id="XCN71707.1"/>
    </source>
</evidence>
<dbReference type="PIRSF" id="PIRSF005763">
    <property type="entry name" value="Txn_reg_ModE"/>
    <property type="match status" value="1"/>
</dbReference>
<dbReference type="GO" id="GO:0015689">
    <property type="term" value="P:molybdate ion transport"/>
    <property type="evidence" value="ECO:0007669"/>
    <property type="project" value="UniProtKB-UniRule"/>
</dbReference>
<organism evidence="7">
    <name type="scientific">Candidatus Electrothrix aestuarii</name>
    <dbReference type="NCBI Taxonomy" id="3062594"/>
    <lineage>
        <taxon>Bacteria</taxon>
        <taxon>Pseudomonadati</taxon>
        <taxon>Thermodesulfobacteriota</taxon>
        <taxon>Desulfobulbia</taxon>
        <taxon>Desulfobulbales</taxon>
        <taxon>Desulfobulbaceae</taxon>
        <taxon>Candidatus Electrothrix</taxon>
    </lineage>
</organism>
<proteinExistence type="inferred from homology"/>
<sequence length="268" mass="29011">MSKHVSQENRPEDILYEIMGWAEEKPTIALLQALERTGSINKAAQTVGIQYRTAWQKICQLNNLLPYPLLNKRVGGSGGGGSALTEEGQLLLNRIKLLQRKFTQFKQFAAEDPQEALATIQTLRRIEMKLSARNVWIGQVVEIQHGAVNSVVHIQLKGQDRITSMITDASVTRLGLKKGLEVMTIVKAPSVTLGLDIDPQKISARNILTGIISNILPGAVNDEITIELTGGSTVTSIITSASVERLGLTLGTPVSAIIKASDVLLAVS</sequence>
<evidence type="ECO:0000256" key="5">
    <source>
        <dbReference type="PIRNR" id="PIRNR005763"/>
    </source>
</evidence>
<dbReference type="InterPro" id="IPR036390">
    <property type="entry name" value="WH_DNA-bd_sf"/>
</dbReference>
<gene>
    <name evidence="7" type="ORF">Q3M24_15505</name>
</gene>
<dbReference type="AlphaFoldDB" id="A0AAU8LRP7"/>
<comment type="similarity">
    <text evidence="1 5">Belongs to the ModE family.</text>
</comment>
<feature type="domain" description="Mop" evidence="6">
    <location>
        <begin position="129"/>
        <end position="195"/>
    </location>
</feature>
<dbReference type="InterPro" id="IPR000847">
    <property type="entry name" value="LysR_HTH_N"/>
</dbReference>
<dbReference type="InterPro" id="IPR016462">
    <property type="entry name" value="ModE"/>
</dbReference>
<keyword evidence="4" id="KW-0677">Repeat</keyword>